<dbReference type="RefSeq" id="WP_125226593.1">
    <property type="nucleotide sequence ID" value="NZ_RQYT01000001.1"/>
</dbReference>
<comment type="caution">
    <text evidence="2">The sequence shown here is derived from an EMBL/GenBank/DDBJ whole genome shotgun (WGS) entry which is preliminary data.</text>
</comment>
<dbReference type="EMBL" id="RQYT01000001">
    <property type="protein sequence ID" value="RRD51491.1"/>
    <property type="molecule type" value="Genomic_DNA"/>
</dbReference>
<evidence type="ECO:0000313" key="3">
    <source>
        <dbReference type="Proteomes" id="UP000280935"/>
    </source>
</evidence>
<name>A0A3P1WZ17_9ACTN</name>
<evidence type="ECO:0000256" key="1">
    <source>
        <dbReference type="SAM" id="MobiDB-lite"/>
    </source>
</evidence>
<organism evidence="2 3">
    <name type="scientific">Arachnia propionica</name>
    <dbReference type="NCBI Taxonomy" id="1750"/>
    <lineage>
        <taxon>Bacteria</taxon>
        <taxon>Bacillati</taxon>
        <taxon>Actinomycetota</taxon>
        <taxon>Actinomycetes</taxon>
        <taxon>Propionibacteriales</taxon>
        <taxon>Propionibacteriaceae</taxon>
        <taxon>Arachnia</taxon>
    </lineage>
</organism>
<protein>
    <submittedName>
        <fullName evidence="2">Uncharacterized protein</fullName>
    </submittedName>
</protein>
<feature type="region of interest" description="Disordered" evidence="1">
    <location>
        <begin position="264"/>
        <end position="285"/>
    </location>
</feature>
<gene>
    <name evidence="2" type="ORF">EII35_00995</name>
</gene>
<evidence type="ECO:0000313" key="2">
    <source>
        <dbReference type="EMBL" id="RRD51491.1"/>
    </source>
</evidence>
<accession>A0A3P1WZ17</accession>
<dbReference type="OrthoDB" id="4700192at2"/>
<reference evidence="2 3" key="1">
    <citation type="submission" date="2018-11" db="EMBL/GenBank/DDBJ databases">
        <title>Genomes From Bacteria Associated with the Canine Oral Cavity: a Test Case for Automated Genome-Based Taxonomic Assignment.</title>
        <authorList>
            <person name="Coil D.A."/>
            <person name="Jospin G."/>
            <person name="Darling A.E."/>
            <person name="Wallis C."/>
            <person name="Davis I.J."/>
            <person name="Harris S."/>
            <person name="Eisen J.A."/>
            <person name="Holcombe L.J."/>
            <person name="O'Flynn C."/>
        </authorList>
    </citation>
    <scope>NUCLEOTIDE SEQUENCE [LARGE SCALE GENOMIC DNA]</scope>
    <source>
        <strain evidence="2 3">OH2822_COT-296</strain>
    </source>
</reference>
<proteinExistence type="predicted"/>
<sequence length="285" mass="31702">MATDDLFPRPLLAMLAAERVQGVEIQRWQEALGEVMVEELPPMGPEPFDPWAWPQLSVDEVVPEPVRRAWSRPFQPASQVELATGPRKEFRQTQHHPVGQDAVNSRWWTTPVHQVPAAAAGEAPPYRMCLRTTSGPWYGAPAVEFWGAEDAFFDPWHLLDQEVPWRPVQMGFAPRVFEVASAKDWVQLVEAQPWWFPEGGDSLLGEWFAGHRVVEPDWARVARTHDAVHVTQLGYLDCAYAPIPCLGGGTTLAGWGPDVTIWLRDPRSGEPTEPAAGGEPLPGVG</sequence>
<dbReference type="AlphaFoldDB" id="A0A3P1WZ17"/>
<dbReference type="Proteomes" id="UP000280935">
    <property type="component" value="Unassembled WGS sequence"/>
</dbReference>